<dbReference type="EMBL" id="NMQW01000050">
    <property type="protein sequence ID" value="OXM83180.1"/>
    <property type="molecule type" value="Genomic_DNA"/>
</dbReference>
<protein>
    <submittedName>
        <fullName evidence="5">AraC family transcriptional regulator</fullName>
    </submittedName>
</protein>
<dbReference type="Gene3D" id="2.60.120.280">
    <property type="entry name" value="Regulatory protein AraC"/>
    <property type="match status" value="1"/>
</dbReference>
<sequence length="276" mass="31726">MDSNIFGVITEMDLKFPLYITSAGCWHNQEPMVREAGFPDYQWIQTLSGAGQLTVGGKTVIVQEGQGMLLFPDERHEYAPVREPWTVQWVTFNGEHMGDMLSSLHFDTSTVLYVTNPDMILTKMQSILSALQTEDPLRGVECSALGYQLLLELFLYASRSEVRSKRQHVEQLAPIFTYIEEHYGEPISLKQLADQLQVSPQHTCLLFQQTLGLRPFAYLTKFRLRKAKELLLLHMDMEVRDVARLVGYEDSSYFIKLFKKQEGLTPSSFRKAHRLL</sequence>
<evidence type="ECO:0000259" key="4">
    <source>
        <dbReference type="PROSITE" id="PS01124"/>
    </source>
</evidence>
<dbReference type="PROSITE" id="PS01124">
    <property type="entry name" value="HTH_ARAC_FAMILY_2"/>
    <property type="match status" value="1"/>
</dbReference>
<evidence type="ECO:0000256" key="1">
    <source>
        <dbReference type="ARBA" id="ARBA00023015"/>
    </source>
</evidence>
<dbReference type="Pfam" id="PF12833">
    <property type="entry name" value="HTH_18"/>
    <property type="match status" value="1"/>
</dbReference>
<gene>
    <name evidence="5" type="ORF">CF651_26980</name>
</gene>
<dbReference type="Gene3D" id="1.10.10.60">
    <property type="entry name" value="Homeodomain-like"/>
    <property type="match status" value="2"/>
</dbReference>
<dbReference type="InterPro" id="IPR037923">
    <property type="entry name" value="HTH-like"/>
</dbReference>
<accession>A0A229UII3</accession>
<dbReference type="GO" id="GO:0003700">
    <property type="term" value="F:DNA-binding transcription factor activity"/>
    <property type="evidence" value="ECO:0007669"/>
    <property type="project" value="InterPro"/>
</dbReference>
<name>A0A229UII3_9BACL</name>
<keyword evidence="1" id="KW-0805">Transcription regulation</keyword>
<dbReference type="GO" id="GO:0043565">
    <property type="term" value="F:sequence-specific DNA binding"/>
    <property type="evidence" value="ECO:0007669"/>
    <property type="project" value="InterPro"/>
</dbReference>
<keyword evidence="2" id="KW-0238">DNA-binding</keyword>
<dbReference type="OrthoDB" id="185320at2"/>
<keyword evidence="3" id="KW-0804">Transcription</keyword>
<organism evidence="5 6">
    <name type="scientific">Paenibacillus rigui</name>
    <dbReference type="NCBI Taxonomy" id="554312"/>
    <lineage>
        <taxon>Bacteria</taxon>
        <taxon>Bacillati</taxon>
        <taxon>Bacillota</taxon>
        <taxon>Bacilli</taxon>
        <taxon>Bacillales</taxon>
        <taxon>Paenibacillaceae</taxon>
        <taxon>Paenibacillus</taxon>
    </lineage>
</organism>
<evidence type="ECO:0000256" key="3">
    <source>
        <dbReference type="ARBA" id="ARBA00023163"/>
    </source>
</evidence>
<dbReference type="PANTHER" id="PTHR43280:SF2">
    <property type="entry name" value="HTH-TYPE TRANSCRIPTIONAL REGULATOR EXSA"/>
    <property type="match status" value="1"/>
</dbReference>
<dbReference type="PRINTS" id="PR00032">
    <property type="entry name" value="HTHARAC"/>
</dbReference>
<dbReference type="Pfam" id="PF02311">
    <property type="entry name" value="AraC_binding"/>
    <property type="match status" value="1"/>
</dbReference>
<dbReference type="SUPFAM" id="SSF51215">
    <property type="entry name" value="Regulatory protein AraC"/>
    <property type="match status" value="1"/>
</dbReference>
<proteinExistence type="predicted"/>
<dbReference type="SUPFAM" id="SSF46689">
    <property type="entry name" value="Homeodomain-like"/>
    <property type="match status" value="2"/>
</dbReference>
<dbReference type="SMART" id="SM00342">
    <property type="entry name" value="HTH_ARAC"/>
    <property type="match status" value="1"/>
</dbReference>
<evidence type="ECO:0000256" key="2">
    <source>
        <dbReference type="ARBA" id="ARBA00023125"/>
    </source>
</evidence>
<dbReference type="InterPro" id="IPR009057">
    <property type="entry name" value="Homeodomain-like_sf"/>
</dbReference>
<evidence type="ECO:0000313" key="5">
    <source>
        <dbReference type="EMBL" id="OXM83180.1"/>
    </source>
</evidence>
<comment type="caution">
    <text evidence="5">The sequence shown here is derived from an EMBL/GenBank/DDBJ whole genome shotgun (WGS) entry which is preliminary data.</text>
</comment>
<dbReference type="AlphaFoldDB" id="A0A229UII3"/>
<dbReference type="InterPro" id="IPR018062">
    <property type="entry name" value="HTH_AraC-typ_CS"/>
</dbReference>
<dbReference type="InterPro" id="IPR020449">
    <property type="entry name" value="Tscrpt_reg_AraC-type_HTH"/>
</dbReference>
<reference evidence="5 6" key="1">
    <citation type="submission" date="2017-07" db="EMBL/GenBank/DDBJ databases">
        <title>Genome sequencing and assembly of Paenibacillus rigui.</title>
        <authorList>
            <person name="Mayilraj S."/>
        </authorList>
    </citation>
    <scope>NUCLEOTIDE SEQUENCE [LARGE SCALE GENOMIC DNA]</scope>
    <source>
        <strain evidence="5 6">JCM 16352</strain>
    </source>
</reference>
<evidence type="ECO:0000313" key="6">
    <source>
        <dbReference type="Proteomes" id="UP000215509"/>
    </source>
</evidence>
<keyword evidence="6" id="KW-1185">Reference proteome</keyword>
<dbReference type="RefSeq" id="WP_094017965.1">
    <property type="nucleotide sequence ID" value="NZ_NMQW01000050.1"/>
</dbReference>
<dbReference type="InterPro" id="IPR003313">
    <property type="entry name" value="AraC-bd"/>
</dbReference>
<feature type="domain" description="HTH araC/xylS-type" evidence="4">
    <location>
        <begin position="173"/>
        <end position="272"/>
    </location>
</feature>
<dbReference type="PROSITE" id="PS00041">
    <property type="entry name" value="HTH_ARAC_FAMILY_1"/>
    <property type="match status" value="1"/>
</dbReference>
<dbReference type="InterPro" id="IPR018060">
    <property type="entry name" value="HTH_AraC"/>
</dbReference>
<dbReference type="Proteomes" id="UP000215509">
    <property type="component" value="Unassembled WGS sequence"/>
</dbReference>
<dbReference type="PANTHER" id="PTHR43280">
    <property type="entry name" value="ARAC-FAMILY TRANSCRIPTIONAL REGULATOR"/>
    <property type="match status" value="1"/>
</dbReference>